<accession>A0A158CIE5</accession>
<dbReference type="InterPro" id="IPR009883">
    <property type="entry name" value="YgfX"/>
</dbReference>
<keyword evidence="3" id="KW-1185">Reference proteome</keyword>
<dbReference type="AlphaFoldDB" id="A0A158CIE5"/>
<evidence type="ECO:0000313" key="2">
    <source>
        <dbReference type="EMBL" id="SAK82060.1"/>
    </source>
</evidence>
<evidence type="ECO:0000256" key="1">
    <source>
        <dbReference type="SAM" id="Phobius"/>
    </source>
</evidence>
<feature type="transmembrane region" description="Helical" evidence="1">
    <location>
        <begin position="26"/>
        <end position="46"/>
    </location>
</feature>
<dbReference type="Pfam" id="PF07254">
    <property type="entry name" value="Cpta_toxin"/>
    <property type="match status" value="1"/>
</dbReference>
<dbReference type="RefSeq" id="WP_061136289.1">
    <property type="nucleotide sequence ID" value="NZ_FCNX02000010.1"/>
</dbReference>
<keyword evidence="1" id="KW-0812">Transmembrane</keyword>
<sequence>MAGAWVDRPHRDASVALRPSRFLRSAIVGFGAVAGASVFQCVFAHVEHAGPAVVASASVLATLGLASYRWMRAQPSAITLLSDGLAISHRGGETRHTRIAGLAQWSGKLLALTLVDTRERRKTLLVAADSIDADTFRRLSVHARRAAASHL</sequence>
<proteinExistence type="predicted"/>
<dbReference type="STRING" id="1777138.AWB77_04156"/>
<keyword evidence="2" id="KW-0449">Lipoprotein</keyword>
<keyword evidence="1" id="KW-0472">Membrane</keyword>
<dbReference type="Proteomes" id="UP000054903">
    <property type="component" value="Unassembled WGS sequence"/>
</dbReference>
<name>A0A158CIE5_9BURK</name>
<keyword evidence="1" id="KW-1133">Transmembrane helix</keyword>
<dbReference type="EMBL" id="FCNX02000010">
    <property type="protein sequence ID" value="SAK82060.1"/>
    <property type="molecule type" value="Genomic_DNA"/>
</dbReference>
<protein>
    <submittedName>
        <fullName evidence="2">Lipoprotein</fullName>
    </submittedName>
</protein>
<gene>
    <name evidence="2" type="ORF">AWB77_04156</name>
</gene>
<feature type="transmembrane region" description="Helical" evidence="1">
    <location>
        <begin position="52"/>
        <end position="71"/>
    </location>
</feature>
<reference evidence="2" key="1">
    <citation type="submission" date="2016-01" db="EMBL/GenBank/DDBJ databases">
        <authorList>
            <person name="Peeters C."/>
        </authorList>
    </citation>
    <scope>NUCLEOTIDE SEQUENCE</scope>
    <source>
        <strain evidence="2">LMG 29320</strain>
    </source>
</reference>
<organism evidence="2 3">
    <name type="scientific">Caballeronia fortuita</name>
    <dbReference type="NCBI Taxonomy" id="1777138"/>
    <lineage>
        <taxon>Bacteria</taxon>
        <taxon>Pseudomonadati</taxon>
        <taxon>Pseudomonadota</taxon>
        <taxon>Betaproteobacteria</taxon>
        <taxon>Burkholderiales</taxon>
        <taxon>Burkholderiaceae</taxon>
        <taxon>Caballeronia</taxon>
    </lineage>
</organism>
<evidence type="ECO:0000313" key="3">
    <source>
        <dbReference type="Proteomes" id="UP000054903"/>
    </source>
</evidence>
<dbReference type="OrthoDB" id="9034589at2"/>
<comment type="caution">
    <text evidence="2">The sequence shown here is derived from an EMBL/GenBank/DDBJ whole genome shotgun (WGS) entry which is preliminary data.</text>
</comment>